<protein>
    <recommendedName>
        <fullName evidence="5">Shugoshin C-terminal domain-containing protein</fullName>
    </recommendedName>
</protein>
<evidence type="ECO:0000256" key="3">
    <source>
        <dbReference type="SAM" id="Coils"/>
    </source>
</evidence>
<keyword evidence="3" id="KW-0175">Coiled coil</keyword>
<gene>
    <name evidence="6" type="ORF">P691DRAFT_762207</name>
</gene>
<evidence type="ECO:0000256" key="2">
    <source>
        <dbReference type="ARBA" id="ARBA00022829"/>
    </source>
</evidence>
<feature type="compositionally biased region" description="Basic residues" evidence="4">
    <location>
        <begin position="170"/>
        <end position="179"/>
    </location>
</feature>
<dbReference type="EMBL" id="MU151282">
    <property type="protein sequence ID" value="KAF9445767.1"/>
    <property type="molecule type" value="Genomic_DNA"/>
</dbReference>
<evidence type="ECO:0000313" key="7">
    <source>
        <dbReference type="Proteomes" id="UP000807342"/>
    </source>
</evidence>
<feature type="domain" description="Shugoshin C-terminal" evidence="5">
    <location>
        <begin position="405"/>
        <end position="426"/>
    </location>
</feature>
<feature type="coiled-coil region" evidence="3">
    <location>
        <begin position="39"/>
        <end position="91"/>
    </location>
</feature>
<dbReference type="AlphaFoldDB" id="A0A9P5X9C2"/>
<sequence>MSRRDSRASIGVRQADALAEYENLKKKFLLANKHITKLNSTLSLRIEELNAEITVLQVENLRLRQSEISLLAQLKREREKSRKIMVDAETATLSLTKHLGYLRQSLNINMEPTPPSSPAFPPATKPPLQTTNACIPGLRIAKPPNVPGIHEEDEPSVSPSDSEHENKTSSGRRKSKAKPRLSASKLPLPPRATSPPTAHIPSMIPTLSRVDFIDSSGSTKRKSSRRQSGLLSIDTENLAPPRPASPAFGSPIRLEAGRAEEAEEIAVMRGNLEVEVEPEPELQDHELPPPVPKKERRKSKSKDRETEGEREREYAVDSVRSREKKRQREDDGGLPLEGTKGRLKDVTNSRAILQPINCNTVRDQEELVVSARTFLVPSSAPSSMPVQPQLPPESESEPPQGPGGRERRVRKSINYTEPKLNTKMRKPDPPPGTEPPRPKKRSSAAAIMSTATYPKVPEPAPLLDGDPPRRSSGEFLFRDTQGDAINPELYPLPPSRPQTAMYHSPIPPPRSSGTSSSSSSSGAVTGSLRRQKSKPLVESEGEESDGAQADGEYIPGGRLSAWVNVEGRTRKTGERTKKSGIVMLGDTRRELVDERRHSMAV</sequence>
<keyword evidence="2" id="KW-0159">Chromosome partition</keyword>
<feature type="region of interest" description="Disordered" evidence="4">
    <location>
        <begin position="376"/>
        <end position="578"/>
    </location>
</feature>
<evidence type="ECO:0000313" key="6">
    <source>
        <dbReference type="EMBL" id="KAF9445767.1"/>
    </source>
</evidence>
<dbReference type="GO" id="GO:0045132">
    <property type="term" value="P:meiotic chromosome segregation"/>
    <property type="evidence" value="ECO:0007669"/>
    <property type="project" value="InterPro"/>
</dbReference>
<accession>A0A9P5X9C2</accession>
<feature type="compositionally biased region" description="Basic and acidic residues" evidence="4">
    <location>
        <begin position="302"/>
        <end position="331"/>
    </location>
</feature>
<dbReference type="OrthoDB" id="5394106at2759"/>
<reference evidence="6" key="1">
    <citation type="submission" date="2020-11" db="EMBL/GenBank/DDBJ databases">
        <authorList>
            <consortium name="DOE Joint Genome Institute"/>
            <person name="Ahrendt S."/>
            <person name="Riley R."/>
            <person name="Andreopoulos W."/>
            <person name="Labutti K."/>
            <person name="Pangilinan J."/>
            <person name="Ruiz-Duenas F.J."/>
            <person name="Barrasa J.M."/>
            <person name="Sanchez-Garcia M."/>
            <person name="Camarero S."/>
            <person name="Miyauchi S."/>
            <person name="Serrano A."/>
            <person name="Linde D."/>
            <person name="Babiker R."/>
            <person name="Drula E."/>
            <person name="Ayuso-Fernandez I."/>
            <person name="Pacheco R."/>
            <person name="Padilla G."/>
            <person name="Ferreira P."/>
            <person name="Barriuso J."/>
            <person name="Kellner H."/>
            <person name="Castanera R."/>
            <person name="Alfaro M."/>
            <person name="Ramirez L."/>
            <person name="Pisabarro A.G."/>
            <person name="Kuo A."/>
            <person name="Tritt A."/>
            <person name="Lipzen A."/>
            <person name="He G."/>
            <person name="Yan M."/>
            <person name="Ng V."/>
            <person name="Cullen D."/>
            <person name="Martin F."/>
            <person name="Rosso M.-N."/>
            <person name="Henrissat B."/>
            <person name="Hibbett D."/>
            <person name="Martinez A.T."/>
            <person name="Grigoriev I.V."/>
        </authorList>
    </citation>
    <scope>NUCLEOTIDE SEQUENCE</scope>
    <source>
        <strain evidence="6">MF-IS2</strain>
    </source>
</reference>
<feature type="compositionally biased region" description="Basic and acidic residues" evidence="4">
    <location>
        <begin position="466"/>
        <end position="481"/>
    </location>
</feature>
<dbReference type="Pfam" id="PF07557">
    <property type="entry name" value="Shugoshin_C"/>
    <property type="match status" value="1"/>
</dbReference>
<feature type="compositionally biased region" description="Pro residues" evidence="4">
    <location>
        <begin position="112"/>
        <end position="125"/>
    </location>
</feature>
<name>A0A9P5X9C2_9AGAR</name>
<feature type="region of interest" description="Disordered" evidence="4">
    <location>
        <begin position="108"/>
        <end position="256"/>
    </location>
</feature>
<evidence type="ECO:0000256" key="4">
    <source>
        <dbReference type="SAM" id="MobiDB-lite"/>
    </source>
</evidence>
<comment type="caution">
    <text evidence="6">The sequence shown here is derived from an EMBL/GenBank/DDBJ whole genome shotgun (WGS) entry which is preliminary data.</text>
</comment>
<evidence type="ECO:0000259" key="5">
    <source>
        <dbReference type="Pfam" id="PF07557"/>
    </source>
</evidence>
<dbReference type="Proteomes" id="UP000807342">
    <property type="component" value="Unassembled WGS sequence"/>
</dbReference>
<feature type="compositionally biased region" description="Basic and acidic residues" evidence="4">
    <location>
        <begin position="567"/>
        <end position="577"/>
    </location>
</feature>
<organism evidence="6 7">
    <name type="scientific">Macrolepiota fuliginosa MF-IS2</name>
    <dbReference type="NCBI Taxonomy" id="1400762"/>
    <lineage>
        <taxon>Eukaryota</taxon>
        <taxon>Fungi</taxon>
        <taxon>Dikarya</taxon>
        <taxon>Basidiomycota</taxon>
        <taxon>Agaricomycotina</taxon>
        <taxon>Agaricomycetes</taxon>
        <taxon>Agaricomycetidae</taxon>
        <taxon>Agaricales</taxon>
        <taxon>Agaricineae</taxon>
        <taxon>Agaricaceae</taxon>
        <taxon>Macrolepiota</taxon>
    </lineage>
</organism>
<proteinExistence type="inferred from homology"/>
<dbReference type="GO" id="GO:0005634">
    <property type="term" value="C:nucleus"/>
    <property type="evidence" value="ECO:0007669"/>
    <property type="project" value="InterPro"/>
</dbReference>
<feature type="compositionally biased region" description="Low complexity" evidence="4">
    <location>
        <begin position="511"/>
        <end position="521"/>
    </location>
</feature>
<dbReference type="GO" id="GO:0000775">
    <property type="term" value="C:chromosome, centromeric region"/>
    <property type="evidence" value="ECO:0007669"/>
    <property type="project" value="InterPro"/>
</dbReference>
<evidence type="ECO:0000256" key="1">
    <source>
        <dbReference type="ARBA" id="ARBA00010845"/>
    </source>
</evidence>
<dbReference type="InterPro" id="IPR011515">
    <property type="entry name" value="Shugoshin_C"/>
</dbReference>
<comment type="similarity">
    <text evidence="1">Belongs to the shugoshin family.</text>
</comment>
<feature type="region of interest" description="Disordered" evidence="4">
    <location>
        <begin position="269"/>
        <end position="350"/>
    </location>
</feature>
<keyword evidence="7" id="KW-1185">Reference proteome</keyword>